<dbReference type="InterPro" id="IPR002508">
    <property type="entry name" value="MurNAc-LAA_cat"/>
</dbReference>
<dbReference type="EMBL" id="CP007139">
    <property type="protein sequence ID" value="AIE86350.1"/>
    <property type="molecule type" value="Genomic_DNA"/>
</dbReference>
<dbReference type="Pfam" id="PF01520">
    <property type="entry name" value="Amidase_3"/>
    <property type="match status" value="1"/>
</dbReference>
<keyword evidence="4" id="KW-1185">Reference proteome</keyword>
<dbReference type="SMART" id="SM00646">
    <property type="entry name" value="Ami_3"/>
    <property type="match status" value="1"/>
</dbReference>
<dbReference type="KEGG" id="fgi:OP10G_2982"/>
<dbReference type="HOGENOM" id="CLU_1281611_0_0_0"/>
<reference evidence="3 4" key="1">
    <citation type="journal article" date="2014" name="PLoS ONE">
        <title>The first complete genome sequence of the class fimbriimonadia in the phylum armatimonadetes.</title>
        <authorList>
            <person name="Hu Z.Y."/>
            <person name="Wang Y.Z."/>
            <person name="Im W.T."/>
            <person name="Wang S.Y."/>
            <person name="Zhao G.P."/>
            <person name="Zheng H.J."/>
            <person name="Quan Z.X."/>
        </authorList>
    </citation>
    <scope>NUCLEOTIDE SEQUENCE [LARGE SCALE GENOMIC DNA]</scope>
    <source>
        <strain evidence="3">Gsoil 348</strain>
    </source>
</reference>
<protein>
    <submittedName>
        <fullName evidence="3">N-acetylmuramoyl-L-alanine amidase domain protein</fullName>
    </submittedName>
</protein>
<dbReference type="InterPro" id="IPR050695">
    <property type="entry name" value="N-acetylmuramoyl_amidase_3"/>
</dbReference>
<dbReference type="PANTHER" id="PTHR30404">
    <property type="entry name" value="N-ACETYLMURAMOYL-L-ALANINE AMIDASE"/>
    <property type="match status" value="1"/>
</dbReference>
<evidence type="ECO:0000259" key="2">
    <source>
        <dbReference type="SMART" id="SM00646"/>
    </source>
</evidence>
<dbReference type="eggNOG" id="COG0860">
    <property type="taxonomic scope" value="Bacteria"/>
</dbReference>
<keyword evidence="1" id="KW-0378">Hydrolase</keyword>
<dbReference type="STRING" id="661478.OP10G_2982"/>
<dbReference type="AlphaFoldDB" id="A0A068NU89"/>
<evidence type="ECO:0000313" key="4">
    <source>
        <dbReference type="Proteomes" id="UP000027982"/>
    </source>
</evidence>
<proteinExistence type="predicted"/>
<organism evidence="3 4">
    <name type="scientific">Fimbriimonas ginsengisoli Gsoil 348</name>
    <dbReference type="NCBI Taxonomy" id="661478"/>
    <lineage>
        <taxon>Bacteria</taxon>
        <taxon>Bacillati</taxon>
        <taxon>Armatimonadota</taxon>
        <taxon>Fimbriimonadia</taxon>
        <taxon>Fimbriimonadales</taxon>
        <taxon>Fimbriimonadaceae</taxon>
        <taxon>Fimbriimonas</taxon>
    </lineage>
</organism>
<dbReference type="PANTHER" id="PTHR30404:SF0">
    <property type="entry name" value="N-ACETYLMURAMOYL-L-ALANINE AMIDASE AMIC"/>
    <property type="match status" value="1"/>
</dbReference>
<gene>
    <name evidence="3" type="ORF">OP10G_2982</name>
</gene>
<dbReference type="Gene3D" id="3.40.630.40">
    <property type="entry name" value="Zn-dependent exopeptidases"/>
    <property type="match status" value="1"/>
</dbReference>
<accession>A0A068NU89</accession>
<evidence type="ECO:0000256" key="1">
    <source>
        <dbReference type="ARBA" id="ARBA00022801"/>
    </source>
</evidence>
<dbReference type="CDD" id="cd02696">
    <property type="entry name" value="MurNAc-LAA"/>
    <property type="match status" value="1"/>
</dbReference>
<dbReference type="GO" id="GO:0009253">
    <property type="term" value="P:peptidoglycan catabolic process"/>
    <property type="evidence" value="ECO:0007669"/>
    <property type="project" value="InterPro"/>
</dbReference>
<sequence length="215" mass="22442">MLSLLGLASVASAQTVCIDPGHPSEVGIGTQGKRSTEVGIAWQIAKALQMRLRREGIDVLLTKQSQREKVTNRRRAEIANAAHAALMIRLHCDASNGSGFAVYYPAKPGTTAGVTGPSQEVIEASKRAGGLVHSAMAKSLKGSVRDNGLKTDAQTAVGAKQGALTGSIFSQVPAVLVEMVVLTNRKDEAFILSKSGRAKMVEALAAGVLAAVKQK</sequence>
<dbReference type="GO" id="GO:0030288">
    <property type="term" value="C:outer membrane-bounded periplasmic space"/>
    <property type="evidence" value="ECO:0007669"/>
    <property type="project" value="TreeGrafter"/>
</dbReference>
<dbReference type="Proteomes" id="UP000027982">
    <property type="component" value="Chromosome"/>
</dbReference>
<dbReference type="SUPFAM" id="SSF53187">
    <property type="entry name" value="Zn-dependent exopeptidases"/>
    <property type="match status" value="1"/>
</dbReference>
<dbReference type="GO" id="GO:0008745">
    <property type="term" value="F:N-acetylmuramoyl-L-alanine amidase activity"/>
    <property type="evidence" value="ECO:0007669"/>
    <property type="project" value="InterPro"/>
</dbReference>
<evidence type="ECO:0000313" key="3">
    <source>
        <dbReference type="EMBL" id="AIE86350.1"/>
    </source>
</evidence>
<feature type="domain" description="MurNAc-LAA" evidence="2">
    <location>
        <begin position="76"/>
        <end position="209"/>
    </location>
</feature>
<name>A0A068NU89_FIMGI</name>